<organism evidence="1 2">
    <name type="scientific">Brevibacillus parabrevis</name>
    <dbReference type="NCBI Taxonomy" id="54914"/>
    <lineage>
        <taxon>Bacteria</taxon>
        <taxon>Bacillati</taxon>
        <taxon>Bacillota</taxon>
        <taxon>Bacilli</taxon>
        <taxon>Bacillales</taxon>
        <taxon>Paenibacillaceae</taxon>
        <taxon>Brevibacillus</taxon>
    </lineage>
</organism>
<dbReference type="RefSeq" id="WP_122962620.1">
    <property type="nucleotide sequence ID" value="NZ_BJMH01000003.1"/>
</dbReference>
<dbReference type="EMBL" id="BJMH01000003">
    <property type="protein sequence ID" value="GEB31357.1"/>
    <property type="molecule type" value="Genomic_DNA"/>
</dbReference>
<protein>
    <submittedName>
        <fullName evidence="1">Uncharacterized protein</fullName>
    </submittedName>
</protein>
<evidence type="ECO:0000313" key="2">
    <source>
        <dbReference type="Proteomes" id="UP000316882"/>
    </source>
</evidence>
<comment type="caution">
    <text evidence="1">The sequence shown here is derived from an EMBL/GenBank/DDBJ whole genome shotgun (WGS) entry which is preliminary data.</text>
</comment>
<sequence length="125" mass="13790">MKEMEWNARQVVAGEAKAGGRTEMNKLDFAKTSAMNDGSVTVIFDDGSIQQSKKWARQAFSGMGCTKSEFGSSSGKSALMLTVSDELYVSERLNAKADGRRATDGSNFRLTHKAEDRSFYRTVFL</sequence>
<proteinExistence type="predicted"/>
<reference evidence="1 2" key="1">
    <citation type="submission" date="2019-06" db="EMBL/GenBank/DDBJ databases">
        <title>Whole genome shotgun sequence of Brevibacillus parabrevis NBRC 12334.</title>
        <authorList>
            <person name="Hosoyama A."/>
            <person name="Uohara A."/>
            <person name="Ohji S."/>
            <person name="Ichikawa N."/>
        </authorList>
    </citation>
    <scope>NUCLEOTIDE SEQUENCE [LARGE SCALE GENOMIC DNA]</scope>
    <source>
        <strain evidence="1 2">NBRC 12334</strain>
    </source>
</reference>
<dbReference type="AlphaFoldDB" id="A0A4Y3PDA1"/>
<evidence type="ECO:0000313" key="1">
    <source>
        <dbReference type="EMBL" id="GEB31357.1"/>
    </source>
</evidence>
<keyword evidence="2" id="KW-1185">Reference proteome</keyword>
<accession>A0A4Y3PDA1</accession>
<dbReference type="Proteomes" id="UP000316882">
    <property type="component" value="Unassembled WGS sequence"/>
</dbReference>
<name>A0A4Y3PDA1_BREPA</name>
<gene>
    <name evidence="1" type="ORF">BPA01_09370</name>
</gene>